<evidence type="ECO:0000313" key="2">
    <source>
        <dbReference type="EMBL" id="KAL3404231.1"/>
    </source>
</evidence>
<evidence type="ECO:0000256" key="1">
    <source>
        <dbReference type="SAM" id="MobiDB-lite"/>
    </source>
</evidence>
<proteinExistence type="predicted"/>
<name>A0ABD2XHT6_9HYME</name>
<dbReference type="AlphaFoldDB" id="A0ABD2XHT6"/>
<sequence>MKMFFQLSQDRYQPVQVDARDKVGVHIVYRAKRSQEHLHAPMQTRRRALNCPKRAPSNGQRVVVLQEGSQSSRIPPARARGCLNKT</sequence>
<accession>A0ABD2XHT6</accession>
<evidence type="ECO:0000313" key="3">
    <source>
        <dbReference type="Proteomes" id="UP001627154"/>
    </source>
</evidence>
<organism evidence="2 3">
    <name type="scientific">Trichogramma kaykai</name>
    <dbReference type="NCBI Taxonomy" id="54128"/>
    <lineage>
        <taxon>Eukaryota</taxon>
        <taxon>Metazoa</taxon>
        <taxon>Ecdysozoa</taxon>
        <taxon>Arthropoda</taxon>
        <taxon>Hexapoda</taxon>
        <taxon>Insecta</taxon>
        <taxon>Pterygota</taxon>
        <taxon>Neoptera</taxon>
        <taxon>Endopterygota</taxon>
        <taxon>Hymenoptera</taxon>
        <taxon>Apocrita</taxon>
        <taxon>Proctotrupomorpha</taxon>
        <taxon>Chalcidoidea</taxon>
        <taxon>Trichogrammatidae</taxon>
        <taxon>Trichogramma</taxon>
    </lineage>
</organism>
<reference evidence="2 3" key="1">
    <citation type="journal article" date="2024" name="bioRxiv">
        <title>A reference genome for Trichogramma kaykai: A tiny desert-dwelling parasitoid wasp with competing sex-ratio distorters.</title>
        <authorList>
            <person name="Culotta J."/>
            <person name="Lindsey A.R."/>
        </authorList>
    </citation>
    <scope>NUCLEOTIDE SEQUENCE [LARGE SCALE GENOMIC DNA]</scope>
    <source>
        <strain evidence="2 3">KSX58</strain>
    </source>
</reference>
<dbReference type="Proteomes" id="UP001627154">
    <property type="component" value="Unassembled WGS sequence"/>
</dbReference>
<comment type="caution">
    <text evidence="2">The sequence shown here is derived from an EMBL/GenBank/DDBJ whole genome shotgun (WGS) entry which is preliminary data.</text>
</comment>
<keyword evidence="3" id="KW-1185">Reference proteome</keyword>
<dbReference type="EMBL" id="JBJJXI010000026">
    <property type="protein sequence ID" value="KAL3404231.1"/>
    <property type="molecule type" value="Genomic_DNA"/>
</dbReference>
<protein>
    <submittedName>
        <fullName evidence="2">Uncharacterized protein</fullName>
    </submittedName>
</protein>
<gene>
    <name evidence="2" type="ORF">TKK_003205</name>
</gene>
<feature type="region of interest" description="Disordered" evidence="1">
    <location>
        <begin position="65"/>
        <end position="86"/>
    </location>
</feature>